<accession>A0AAD8BWS3</accession>
<organism evidence="2 3">
    <name type="scientific">Biomphalaria pfeifferi</name>
    <name type="common">Bloodfluke planorb</name>
    <name type="synonym">Freshwater snail</name>
    <dbReference type="NCBI Taxonomy" id="112525"/>
    <lineage>
        <taxon>Eukaryota</taxon>
        <taxon>Metazoa</taxon>
        <taxon>Spiralia</taxon>
        <taxon>Lophotrochozoa</taxon>
        <taxon>Mollusca</taxon>
        <taxon>Gastropoda</taxon>
        <taxon>Heterobranchia</taxon>
        <taxon>Euthyneura</taxon>
        <taxon>Panpulmonata</taxon>
        <taxon>Hygrophila</taxon>
        <taxon>Lymnaeoidea</taxon>
        <taxon>Planorbidae</taxon>
        <taxon>Biomphalaria</taxon>
    </lineage>
</organism>
<feature type="compositionally biased region" description="Basic and acidic residues" evidence="1">
    <location>
        <begin position="24"/>
        <end position="36"/>
    </location>
</feature>
<gene>
    <name evidence="2" type="ORF">Bpfe_008363</name>
</gene>
<reference evidence="2" key="2">
    <citation type="submission" date="2023-04" db="EMBL/GenBank/DDBJ databases">
        <authorList>
            <person name="Bu L."/>
            <person name="Lu L."/>
            <person name="Laidemitt M.R."/>
            <person name="Zhang S.M."/>
            <person name="Mutuku M."/>
            <person name="Mkoji G."/>
            <person name="Steinauer M."/>
            <person name="Loker E.S."/>
        </authorList>
    </citation>
    <scope>NUCLEOTIDE SEQUENCE</scope>
    <source>
        <strain evidence="2">KasaAsao</strain>
        <tissue evidence="2">Whole Snail</tissue>
    </source>
</reference>
<dbReference type="AlphaFoldDB" id="A0AAD8BWS3"/>
<dbReference type="Proteomes" id="UP001233172">
    <property type="component" value="Unassembled WGS sequence"/>
</dbReference>
<feature type="region of interest" description="Disordered" evidence="1">
    <location>
        <begin position="1"/>
        <end position="55"/>
    </location>
</feature>
<reference evidence="2" key="1">
    <citation type="journal article" date="2023" name="PLoS Negl. Trop. Dis.">
        <title>A genome sequence for Biomphalaria pfeifferi, the major vector snail for the human-infecting parasite Schistosoma mansoni.</title>
        <authorList>
            <person name="Bu L."/>
            <person name="Lu L."/>
            <person name="Laidemitt M.R."/>
            <person name="Zhang S.M."/>
            <person name="Mutuku M."/>
            <person name="Mkoji G."/>
            <person name="Steinauer M."/>
            <person name="Loker E.S."/>
        </authorList>
    </citation>
    <scope>NUCLEOTIDE SEQUENCE</scope>
    <source>
        <strain evidence="2">KasaAsao</strain>
    </source>
</reference>
<evidence type="ECO:0000313" key="2">
    <source>
        <dbReference type="EMBL" id="KAK0062262.1"/>
    </source>
</evidence>
<evidence type="ECO:0000256" key="1">
    <source>
        <dbReference type="SAM" id="MobiDB-lite"/>
    </source>
</evidence>
<sequence>MVRLIPSRGENSPRFNWPLSTSRTDVRGSHYQHREMGGGGGVSSGTLSQSAPSHC</sequence>
<feature type="non-terminal residue" evidence="2">
    <location>
        <position position="55"/>
    </location>
</feature>
<feature type="compositionally biased region" description="Polar residues" evidence="1">
    <location>
        <begin position="46"/>
        <end position="55"/>
    </location>
</feature>
<keyword evidence="3" id="KW-1185">Reference proteome</keyword>
<evidence type="ECO:0000313" key="3">
    <source>
        <dbReference type="Proteomes" id="UP001233172"/>
    </source>
</evidence>
<feature type="compositionally biased region" description="Polar residues" evidence="1">
    <location>
        <begin position="9"/>
        <end position="23"/>
    </location>
</feature>
<proteinExistence type="predicted"/>
<name>A0AAD8BWS3_BIOPF</name>
<dbReference type="EMBL" id="JASAOG010000026">
    <property type="protein sequence ID" value="KAK0062262.1"/>
    <property type="molecule type" value="Genomic_DNA"/>
</dbReference>
<protein>
    <submittedName>
        <fullName evidence="2">Uncharacterized protein</fullName>
    </submittedName>
</protein>
<comment type="caution">
    <text evidence="2">The sequence shown here is derived from an EMBL/GenBank/DDBJ whole genome shotgun (WGS) entry which is preliminary data.</text>
</comment>